<dbReference type="PROSITE" id="PS51737">
    <property type="entry name" value="RECOMBINASE_DNA_BIND"/>
    <property type="match status" value="1"/>
</dbReference>
<dbReference type="InterPro" id="IPR050639">
    <property type="entry name" value="SSR_resolvase"/>
</dbReference>
<organism evidence="3 4">
    <name type="scientific">Paenibacillus lutrae</name>
    <dbReference type="NCBI Taxonomy" id="2078573"/>
    <lineage>
        <taxon>Bacteria</taxon>
        <taxon>Bacillati</taxon>
        <taxon>Bacillota</taxon>
        <taxon>Bacilli</taxon>
        <taxon>Bacillales</taxon>
        <taxon>Paenibacillaceae</taxon>
        <taxon>Paenibacillus</taxon>
    </lineage>
</organism>
<sequence length="207" mass="23620">MFGIVSAVNQKLSEQISVSSRRGLQQSALKGNFTGSFAPYGYKKAEIDGRKTVVIDDEAAKVVKMFFDLYVNHKMGEKAIVNYLNSHDVAIPSPKQKGVWGITTIHRILQNEAYMGYNVFSKYTNTVHYNDLNNLQDRRKKMVQQEKKKWQRTDFKTHEAIIDEEVFEWSKELRQFRGGGTRGSHKQPVNVSVKSSSASTAVLRWSP</sequence>
<dbReference type="InterPro" id="IPR038109">
    <property type="entry name" value="DNA_bind_recomb_sf"/>
</dbReference>
<proteinExistence type="predicted"/>
<feature type="compositionally biased region" description="Low complexity" evidence="1">
    <location>
        <begin position="189"/>
        <end position="207"/>
    </location>
</feature>
<evidence type="ECO:0000259" key="2">
    <source>
        <dbReference type="PROSITE" id="PS51737"/>
    </source>
</evidence>
<dbReference type="EMBL" id="RHLK01000007">
    <property type="protein sequence ID" value="MVP00552.1"/>
    <property type="molecule type" value="Genomic_DNA"/>
</dbReference>
<name>A0A7X3FJ65_9BACL</name>
<comment type="caution">
    <text evidence="3">The sequence shown here is derived from an EMBL/GenBank/DDBJ whole genome shotgun (WGS) entry which is preliminary data.</text>
</comment>
<protein>
    <recommendedName>
        <fullName evidence="2">Recombinase domain-containing protein</fullName>
    </recommendedName>
</protein>
<dbReference type="RefSeq" id="WP_157336261.1">
    <property type="nucleotide sequence ID" value="NZ_RHLK01000007.1"/>
</dbReference>
<dbReference type="AlphaFoldDB" id="A0A7X3FJ65"/>
<dbReference type="OrthoDB" id="9769353at2"/>
<dbReference type="PANTHER" id="PTHR30461:SF23">
    <property type="entry name" value="DNA RECOMBINASE-RELATED"/>
    <property type="match status" value="1"/>
</dbReference>
<feature type="domain" description="Recombinase" evidence="2">
    <location>
        <begin position="39"/>
        <end position="180"/>
    </location>
</feature>
<evidence type="ECO:0000313" key="3">
    <source>
        <dbReference type="EMBL" id="MVP00552.1"/>
    </source>
</evidence>
<feature type="region of interest" description="Disordered" evidence="1">
    <location>
        <begin position="177"/>
        <end position="207"/>
    </location>
</feature>
<dbReference type="PANTHER" id="PTHR30461">
    <property type="entry name" value="DNA-INVERTASE FROM LAMBDOID PROPHAGE"/>
    <property type="match status" value="1"/>
</dbReference>
<reference evidence="3 4" key="1">
    <citation type="journal article" date="2019" name="Microorganisms">
        <title>Paenibacillus lutrae sp. nov., A Chitinolytic Species Isolated from A River Otter in Castril Natural Park, Granada, Spain.</title>
        <authorList>
            <person name="Rodriguez M."/>
            <person name="Reina J.C."/>
            <person name="Bejar V."/>
            <person name="Llamas I."/>
        </authorList>
    </citation>
    <scope>NUCLEOTIDE SEQUENCE [LARGE SCALE GENOMIC DNA]</scope>
    <source>
        <strain evidence="3 4">N10</strain>
    </source>
</reference>
<evidence type="ECO:0000256" key="1">
    <source>
        <dbReference type="SAM" id="MobiDB-lite"/>
    </source>
</evidence>
<dbReference type="Proteomes" id="UP000490800">
    <property type="component" value="Unassembled WGS sequence"/>
</dbReference>
<dbReference type="Pfam" id="PF07508">
    <property type="entry name" value="Recombinase"/>
    <property type="match status" value="1"/>
</dbReference>
<gene>
    <name evidence="3" type="ORF">EDM21_13635</name>
</gene>
<keyword evidence="4" id="KW-1185">Reference proteome</keyword>
<dbReference type="GO" id="GO:0000150">
    <property type="term" value="F:DNA strand exchange activity"/>
    <property type="evidence" value="ECO:0007669"/>
    <property type="project" value="InterPro"/>
</dbReference>
<dbReference type="GO" id="GO:0003677">
    <property type="term" value="F:DNA binding"/>
    <property type="evidence" value="ECO:0007669"/>
    <property type="project" value="InterPro"/>
</dbReference>
<evidence type="ECO:0000313" key="4">
    <source>
        <dbReference type="Proteomes" id="UP000490800"/>
    </source>
</evidence>
<accession>A0A7X3FJ65</accession>
<dbReference type="Gene3D" id="3.90.1750.20">
    <property type="entry name" value="Putative Large Serine Recombinase, Chain B, Domain 2"/>
    <property type="match status" value="1"/>
</dbReference>
<dbReference type="InterPro" id="IPR011109">
    <property type="entry name" value="DNA_bind_recombinase_dom"/>
</dbReference>